<evidence type="ECO:0000313" key="2">
    <source>
        <dbReference type="Proteomes" id="UP000045782"/>
    </source>
</evidence>
<dbReference type="Gene3D" id="1.10.620.20">
    <property type="entry name" value="Ribonucleotide Reductase, subunit A"/>
    <property type="match status" value="1"/>
</dbReference>
<dbReference type="EMBL" id="CSWP01000002">
    <property type="protein sequence ID" value="CPV41275.1"/>
    <property type="molecule type" value="Genomic_DNA"/>
</dbReference>
<dbReference type="Proteomes" id="UP000045782">
    <property type="component" value="Unassembled WGS sequence"/>
</dbReference>
<dbReference type="AlphaFoldDB" id="A0A0U0ZI15"/>
<dbReference type="RefSeq" id="WP_016892523.1">
    <property type="nucleotide sequence ID" value="NZ_CSWP01000002.1"/>
</dbReference>
<dbReference type="InterPro" id="IPR012348">
    <property type="entry name" value="RNR-like"/>
</dbReference>
<dbReference type="Pfam" id="PF11583">
    <property type="entry name" value="AurF"/>
    <property type="match status" value="1"/>
</dbReference>
<dbReference type="GO" id="GO:0016491">
    <property type="term" value="F:oxidoreductase activity"/>
    <property type="evidence" value="ECO:0007669"/>
    <property type="project" value="InterPro"/>
</dbReference>
<organism evidence="1 2">
    <name type="scientific">Mycobacteroides abscessus</name>
    <dbReference type="NCBI Taxonomy" id="36809"/>
    <lineage>
        <taxon>Bacteria</taxon>
        <taxon>Bacillati</taxon>
        <taxon>Actinomycetota</taxon>
        <taxon>Actinomycetes</taxon>
        <taxon>Mycobacteriales</taxon>
        <taxon>Mycobacteriaceae</taxon>
        <taxon>Mycobacteroides</taxon>
    </lineage>
</organism>
<gene>
    <name evidence="1" type="ORF">ERS075579_01255</name>
</gene>
<reference evidence="1 2" key="1">
    <citation type="submission" date="2015-03" db="EMBL/GenBank/DDBJ databases">
        <authorList>
            <person name="Murphy D."/>
        </authorList>
    </citation>
    <scope>NUCLEOTIDE SEQUENCE [LARGE SCALE GENOMIC DNA]</scope>
    <source>
        <strain evidence="1 2">PAP088</strain>
    </source>
</reference>
<protein>
    <submittedName>
        <fullName evidence="1">p-aminobenzoate N-oxygenase AurF</fullName>
    </submittedName>
</protein>
<dbReference type="InterPro" id="IPR025859">
    <property type="entry name" value="AurF/CmlI"/>
</dbReference>
<evidence type="ECO:0000313" key="1">
    <source>
        <dbReference type="EMBL" id="CPV41275.1"/>
    </source>
</evidence>
<proteinExistence type="predicted"/>
<name>A0A0U0ZI15_9MYCO</name>
<accession>A0A0U0ZI15</accession>
<sequence length="327" mass="36526">MTSSSYKDINYADYEFTPATTVGGDMPTRRRRVGDRLKTARRLLFEATELSYDPELDIDWDAPLGSGKHWLAAHRLSLFGTQEWDTLSDAQRGELARRELVSLLSFVMDAQGALASLMFRDVIEGNTLADDYTRFQLASVRDISRNATMVGRLINKTGLELQPAPMAVQRLQRFGVPAIPHGPLGRGFILLLHKLIHQLMAELEADQLAQPVVRQVAKICVLVSRRQLEFAEDELYRAVDARRYLPAAWADVSLALLTVLATSLIVRPQVYAGVGLTPRKGRRAAARSENLRHRNSVLLRGYFDIAEDAGMFRTGAARAILRGRGLL</sequence>